<evidence type="ECO:0000313" key="3">
    <source>
        <dbReference type="Proteomes" id="UP000183365"/>
    </source>
</evidence>
<gene>
    <name evidence="2" type="ORF">HGUI_03731</name>
</gene>
<evidence type="ECO:0000313" key="2">
    <source>
        <dbReference type="EMBL" id="SGZ41530.1"/>
    </source>
</evidence>
<accession>A0A1L0B557</accession>
<evidence type="ECO:0000256" key="1">
    <source>
        <dbReference type="SAM" id="Coils"/>
    </source>
</evidence>
<proteinExistence type="predicted"/>
<sequence length="785" mass="92250">MTNNNVTFVNTQESEYIKQFSDFFRSHNCTANDNLGLEEDTIFNIDMYKIKNKYPVLFNFYEIFNNVNLSHYINKSLVVVDVANNTNTSTIIKNLLLQTKPQKNTRELFLTDINNVIVTKDESINIFKRKYDSFLKTPLQSHKVDIINPNFNKLTNHGVNTSIHISDILLTPIIQFPRIFEYIHIHENRELIEFLLKYVKIYNSFSGGYDNNDKHFYTLCFILSRKNKGIHDDHQTLSFLKDMMGNLDPSKYESIDDYKFDQVLDPFTKFPQVIRMNEYDLKQLFGKMSTNFKKDYSQIETFIKSVDSINTNNKLFLEHFLKISLLLKFIVSQIINITYRFECKNYNKDSKVPEIIEFPDFKEFEILNTLVSKVLCLKDFYKISTNEIVYINKNNIFSKTTGNTVANVHQGACKKTVPKTSQGSMNLTNGFNSSYNPSIDGLLDSMFFINWIVPVLNKFFRINYELPNFYLVDKFDVKKFNASFKNEHYVSILSLNVYKKLIKADDGFLQKSKIDNVFLITNENVDNLINTTERFYVFNDIKSSVDNNKIWREHLISELKTLENDNETLNNMLEAKMEDLDHLRFNKIPNLINGKFDEKLNDNYTEDSKLFVEREVTSHDNKTINTKSLYYKYFEDESSVTNDMNVKTLKMRLEKNLEQVSSLEKRLFELKERSYEAQEDTATAESNVSAEDLKRDEELMSKKMLELQEQYKEKSNEAFTKATTLSKLKDYLKSREKFLEVLRSEENKVLKKKDCLLKTGPNMKLENYQSLLSLLKAKHDSMLTE</sequence>
<protein>
    <submittedName>
        <fullName evidence="2">Uncharacterized protein</fullName>
    </submittedName>
</protein>
<keyword evidence="1" id="KW-0175">Coiled coil</keyword>
<organism evidence="2 3">
    <name type="scientific">Hanseniaspora guilliermondii</name>
    <dbReference type="NCBI Taxonomy" id="56406"/>
    <lineage>
        <taxon>Eukaryota</taxon>
        <taxon>Fungi</taxon>
        <taxon>Dikarya</taxon>
        <taxon>Ascomycota</taxon>
        <taxon>Saccharomycotina</taxon>
        <taxon>Saccharomycetes</taxon>
        <taxon>Saccharomycodales</taxon>
        <taxon>Saccharomycodaceae</taxon>
        <taxon>Hanseniaspora</taxon>
    </lineage>
</organism>
<feature type="coiled-coil region" evidence="1">
    <location>
        <begin position="646"/>
        <end position="717"/>
    </location>
</feature>
<feature type="coiled-coil region" evidence="1">
    <location>
        <begin position="552"/>
        <end position="579"/>
    </location>
</feature>
<name>A0A1L0B557_9ASCO</name>
<keyword evidence="3" id="KW-1185">Reference proteome</keyword>
<dbReference type="EMBL" id="FQNF01000112">
    <property type="protein sequence ID" value="SGZ41530.1"/>
    <property type="molecule type" value="Genomic_DNA"/>
</dbReference>
<dbReference type="VEuPathDB" id="FungiDB:HGUI_03731"/>
<dbReference type="Proteomes" id="UP000183365">
    <property type="component" value="Unassembled WGS sequence"/>
</dbReference>
<dbReference type="OrthoDB" id="3972480at2759"/>
<dbReference type="AlphaFoldDB" id="A0A1L0B557"/>
<reference evidence="3" key="1">
    <citation type="submission" date="2016-11" db="EMBL/GenBank/DDBJ databases">
        <authorList>
            <person name="Guldener U."/>
        </authorList>
    </citation>
    <scope>NUCLEOTIDE SEQUENCE [LARGE SCALE GENOMIC DNA]</scope>
</reference>